<dbReference type="SFLD" id="SFLDG01384">
    <property type="entry name" value="thioether_bond_formation_requi"/>
    <property type="match status" value="1"/>
</dbReference>
<evidence type="ECO:0000256" key="5">
    <source>
        <dbReference type="ARBA" id="ARBA00023601"/>
    </source>
</evidence>
<evidence type="ECO:0000256" key="1">
    <source>
        <dbReference type="ARBA" id="ARBA00022691"/>
    </source>
</evidence>
<dbReference type="SFLD" id="SFLDG01067">
    <property type="entry name" value="SPASM/twitch_domain_containing"/>
    <property type="match status" value="1"/>
</dbReference>
<keyword evidence="4" id="KW-0411">Iron-sulfur</keyword>
<dbReference type="GO" id="GO:0051536">
    <property type="term" value="F:iron-sulfur cluster binding"/>
    <property type="evidence" value="ECO:0007669"/>
    <property type="project" value="UniProtKB-KW"/>
</dbReference>
<evidence type="ECO:0000313" key="7">
    <source>
        <dbReference type="EMBL" id="PIV00915.1"/>
    </source>
</evidence>
<comment type="similarity">
    <text evidence="5">Belongs to the radical SAM superfamily. Anaerobic sulfatase-maturating enzyme family.</text>
</comment>
<evidence type="ECO:0000313" key="8">
    <source>
        <dbReference type="Proteomes" id="UP000229631"/>
    </source>
</evidence>
<dbReference type="CDD" id="cd01335">
    <property type="entry name" value="Radical_SAM"/>
    <property type="match status" value="1"/>
</dbReference>
<keyword evidence="1" id="KW-0949">S-adenosyl-L-methionine</keyword>
<evidence type="ECO:0000256" key="3">
    <source>
        <dbReference type="ARBA" id="ARBA00023004"/>
    </source>
</evidence>
<dbReference type="AlphaFoldDB" id="A0A2M7BCS5"/>
<dbReference type="Gene3D" id="3.20.20.70">
    <property type="entry name" value="Aldolase class I"/>
    <property type="match status" value="1"/>
</dbReference>
<dbReference type="SFLD" id="SFLDG01386">
    <property type="entry name" value="main_SPASM_domain-containing"/>
    <property type="match status" value="1"/>
</dbReference>
<evidence type="ECO:0000256" key="2">
    <source>
        <dbReference type="ARBA" id="ARBA00022723"/>
    </source>
</evidence>
<dbReference type="PANTHER" id="PTHR43273:SF3">
    <property type="entry name" value="ANAEROBIC SULFATASE-MATURATING ENZYME HOMOLOG ASLB-RELATED"/>
    <property type="match status" value="1"/>
</dbReference>
<gene>
    <name evidence="7" type="ORF">COS54_02010</name>
</gene>
<evidence type="ECO:0000259" key="6">
    <source>
        <dbReference type="PROSITE" id="PS51918"/>
    </source>
</evidence>
<dbReference type="InterPro" id="IPR058240">
    <property type="entry name" value="rSAM_sf"/>
</dbReference>
<dbReference type="SFLD" id="SFLDS00029">
    <property type="entry name" value="Radical_SAM"/>
    <property type="match status" value="1"/>
</dbReference>
<proteinExistence type="inferred from homology"/>
<feature type="domain" description="Radical SAM core" evidence="6">
    <location>
        <begin position="60"/>
        <end position="295"/>
    </location>
</feature>
<dbReference type="GO" id="GO:0046872">
    <property type="term" value="F:metal ion binding"/>
    <property type="evidence" value="ECO:0007669"/>
    <property type="project" value="UniProtKB-KW"/>
</dbReference>
<dbReference type="Pfam" id="PF04055">
    <property type="entry name" value="Radical_SAM"/>
    <property type="match status" value="1"/>
</dbReference>
<comment type="caution">
    <text evidence="7">The sequence shown here is derived from an EMBL/GenBank/DDBJ whole genome shotgun (WGS) entry which is preliminary data.</text>
</comment>
<dbReference type="InterPro" id="IPR023867">
    <property type="entry name" value="Sulphatase_maturase_rSAM"/>
</dbReference>
<organism evidence="7 8">
    <name type="scientific">Candidatus Shapirobacteria bacterium CG03_land_8_20_14_0_80_39_12</name>
    <dbReference type="NCBI Taxonomy" id="1974879"/>
    <lineage>
        <taxon>Bacteria</taxon>
        <taxon>Candidatus Shapironibacteriota</taxon>
    </lineage>
</organism>
<dbReference type="Proteomes" id="UP000229631">
    <property type="component" value="Unassembled WGS sequence"/>
</dbReference>
<dbReference type="PROSITE" id="PS51918">
    <property type="entry name" value="RADICAL_SAM"/>
    <property type="match status" value="1"/>
</dbReference>
<dbReference type="PANTHER" id="PTHR43273">
    <property type="entry name" value="ANAEROBIC SULFATASE-MATURATING ENZYME HOMOLOG ASLB-RELATED"/>
    <property type="match status" value="1"/>
</dbReference>
<name>A0A2M7BCS5_9BACT</name>
<dbReference type="InterPro" id="IPR013785">
    <property type="entry name" value="Aldolase_TIM"/>
</dbReference>
<protein>
    <recommendedName>
        <fullName evidence="6">Radical SAM core domain-containing protein</fullName>
    </recommendedName>
</protein>
<evidence type="ECO:0000256" key="4">
    <source>
        <dbReference type="ARBA" id="ARBA00023014"/>
    </source>
</evidence>
<sequence length="358" mass="39677">MGIVFAKTEYIEEFRKSGWLACAGSTLGNLVEELKKERMLIVQEVEEMSDYNSIQASLPELPITILYLLLTDLCNFACRYCFIEGNFPADFCPASMTPEIAQEGIDLFAKTLAKNPRKHFHPRVIFYGGEPLLNFPTLKFALEYIEQLKKEGVLPESVKITVNTNASAVNSEIAETLASYRVSVAVSLDGRKEIHDLERVSHSGLGTFDTTVQGLRLLQTAGVQTSISCTITEAGAKVLEESLRFFVSEFGIKSVGFNIIREGTSPKIRDINAYTTTVSNALVSCFRLARKEGIYEDRMMRKARAFARRQPHLNDCAGCGQQIVIAPTGEVGICHADVGKKTYFVSNTPDLDPLIHPC</sequence>
<keyword evidence="3" id="KW-0408">Iron</keyword>
<reference evidence="8" key="1">
    <citation type="submission" date="2017-09" db="EMBL/GenBank/DDBJ databases">
        <title>Depth-based differentiation of microbial function through sediment-hosted aquifers and enrichment of novel symbionts in the deep terrestrial subsurface.</title>
        <authorList>
            <person name="Probst A.J."/>
            <person name="Ladd B."/>
            <person name="Jarett J.K."/>
            <person name="Geller-Mcgrath D.E."/>
            <person name="Sieber C.M.K."/>
            <person name="Emerson J.B."/>
            <person name="Anantharaman K."/>
            <person name="Thomas B.C."/>
            <person name="Malmstrom R."/>
            <person name="Stieglmeier M."/>
            <person name="Klingl A."/>
            <person name="Woyke T."/>
            <person name="Ryan C.M."/>
            <person name="Banfield J.F."/>
        </authorList>
    </citation>
    <scope>NUCLEOTIDE SEQUENCE [LARGE SCALE GENOMIC DNA]</scope>
</reference>
<dbReference type="GO" id="GO:0016491">
    <property type="term" value="F:oxidoreductase activity"/>
    <property type="evidence" value="ECO:0007669"/>
    <property type="project" value="InterPro"/>
</dbReference>
<dbReference type="SUPFAM" id="SSF102114">
    <property type="entry name" value="Radical SAM enzymes"/>
    <property type="match status" value="1"/>
</dbReference>
<dbReference type="EMBL" id="PEVC01000038">
    <property type="protein sequence ID" value="PIV00915.1"/>
    <property type="molecule type" value="Genomic_DNA"/>
</dbReference>
<dbReference type="InterPro" id="IPR007197">
    <property type="entry name" value="rSAM"/>
</dbReference>
<accession>A0A2M7BCS5</accession>
<keyword evidence="2" id="KW-0479">Metal-binding</keyword>